<dbReference type="CDD" id="cd16936">
    <property type="entry name" value="HATPase_RsbW-like"/>
    <property type="match status" value="1"/>
</dbReference>
<sequence>MTDSDGSGHGVASGQAGAAGLALRLHAEPAALRVVRAEIDGWLRGLWWPDADRDDVVFAVSEACTNAVEHGYSSVPAGDVEVVGGLHAERRGRFVVLVVRDWGRWRTARADSGFRGHGLTLMRECVADLGLRTGTDGTVVTITSCPVPLPGSRSRALLRRAPTGVACPAVDRVTGDRRHRRAVLIRRAAEARSRSAAAVADAGAANVRAREIMLTSERLLARGHALSSL</sequence>
<dbReference type="SUPFAM" id="SSF55874">
    <property type="entry name" value="ATPase domain of HSP90 chaperone/DNA topoisomerase II/histidine kinase"/>
    <property type="match status" value="1"/>
</dbReference>
<gene>
    <name evidence="3" type="ORF">HF577_13165</name>
</gene>
<feature type="domain" description="Histidine kinase/HSP90-like ATPase" evidence="2">
    <location>
        <begin position="26"/>
        <end position="143"/>
    </location>
</feature>
<reference evidence="3 4" key="1">
    <citation type="submission" date="2020-04" db="EMBL/GenBank/DDBJ databases">
        <authorList>
            <person name="Klaysubun C."/>
            <person name="Duangmal K."/>
            <person name="Lipun K."/>
        </authorList>
    </citation>
    <scope>NUCLEOTIDE SEQUENCE [LARGE SCALE GENOMIC DNA]</scope>
    <source>
        <strain evidence="3 4">JCM 11839</strain>
    </source>
</reference>
<keyword evidence="1" id="KW-0723">Serine/threonine-protein kinase</keyword>
<accession>A0ABX1REF7</accession>
<dbReference type="InterPro" id="IPR036890">
    <property type="entry name" value="HATPase_C_sf"/>
</dbReference>
<keyword evidence="1" id="KW-0418">Kinase</keyword>
<dbReference type="PANTHER" id="PTHR35526:SF3">
    <property type="entry name" value="ANTI-SIGMA-F FACTOR RSBW"/>
    <property type="match status" value="1"/>
</dbReference>
<dbReference type="EMBL" id="JAAXKY010000034">
    <property type="protein sequence ID" value="NMH78029.1"/>
    <property type="molecule type" value="Genomic_DNA"/>
</dbReference>
<keyword evidence="4" id="KW-1185">Reference proteome</keyword>
<dbReference type="PANTHER" id="PTHR35526">
    <property type="entry name" value="ANTI-SIGMA-F FACTOR RSBW-RELATED"/>
    <property type="match status" value="1"/>
</dbReference>
<name>A0ABX1REF7_9PSEU</name>
<keyword evidence="3" id="KW-0067">ATP-binding</keyword>
<dbReference type="InterPro" id="IPR050267">
    <property type="entry name" value="Anti-sigma-factor_SerPK"/>
</dbReference>
<protein>
    <submittedName>
        <fullName evidence="3">ATP-binding protein</fullName>
    </submittedName>
</protein>
<keyword evidence="1" id="KW-0808">Transferase</keyword>
<dbReference type="Proteomes" id="UP001296706">
    <property type="component" value="Unassembled WGS sequence"/>
</dbReference>
<dbReference type="RefSeq" id="WP_169396102.1">
    <property type="nucleotide sequence ID" value="NZ_BAAAJH010000018.1"/>
</dbReference>
<keyword evidence="3" id="KW-0547">Nucleotide-binding</keyword>
<evidence type="ECO:0000259" key="2">
    <source>
        <dbReference type="Pfam" id="PF13581"/>
    </source>
</evidence>
<evidence type="ECO:0000256" key="1">
    <source>
        <dbReference type="ARBA" id="ARBA00022527"/>
    </source>
</evidence>
<dbReference type="Gene3D" id="3.30.565.10">
    <property type="entry name" value="Histidine kinase-like ATPase, C-terminal domain"/>
    <property type="match status" value="1"/>
</dbReference>
<evidence type="ECO:0000313" key="4">
    <source>
        <dbReference type="Proteomes" id="UP001296706"/>
    </source>
</evidence>
<evidence type="ECO:0000313" key="3">
    <source>
        <dbReference type="EMBL" id="NMH78029.1"/>
    </source>
</evidence>
<dbReference type="InterPro" id="IPR003594">
    <property type="entry name" value="HATPase_dom"/>
</dbReference>
<dbReference type="GO" id="GO:0005524">
    <property type="term" value="F:ATP binding"/>
    <property type="evidence" value="ECO:0007669"/>
    <property type="project" value="UniProtKB-KW"/>
</dbReference>
<proteinExistence type="predicted"/>
<comment type="caution">
    <text evidence="3">The sequence shown here is derived from an EMBL/GenBank/DDBJ whole genome shotgun (WGS) entry which is preliminary data.</text>
</comment>
<dbReference type="Pfam" id="PF13581">
    <property type="entry name" value="HATPase_c_2"/>
    <property type="match status" value="1"/>
</dbReference>
<organism evidence="3 4">
    <name type="scientific">Pseudonocardia xinjiangensis</name>
    <dbReference type="NCBI Taxonomy" id="75289"/>
    <lineage>
        <taxon>Bacteria</taxon>
        <taxon>Bacillati</taxon>
        <taxon>Actinomycetota</taxon>
        <taxon>Actinomycetes</taxon>
        <taxon>Pseudonocardiales</taxon>
        <taxon>Pseudonocardiaceae</taxon>
        <taxon>Pseudonocardia</taxon>
    </lineage>
</organism>